<dbReference type="GO" id="GO:0005524">
    <property type="term" value="F:ATP binding"/>
    <property type="evidence" value="ECO:0007669"/>
    <property type="project" value="UniProtKB-KW"/>
</dbReference>
<dbReference type="EMBL" id="WIVX01000218">
    <property type="protein sequence ID" value="MQU34781.1"/>
    <property type="molecule type" value="Genomic_DNA"/>
</dbReference>
<dbReference type="GO" id="GO:0005829">
    <property type="term" value="C:cytosol"/>
    <property type="evidence" value="ECO:0007669"/>
    <property type="project" value="TreeGrafter"/>
</dbReference>
<dbReference type="InterPro" id="IPR025501">
    <property type="entry name" value="MinD_FleN"/>
</dbReference>
<organism evidence="2 3">
    <name type="scientific">Pseudomonas helleri</name>
    <dbReference type="NCBI Taxonomy" id="1608996"/>
    <lineage>
        <taxon>Bacteria</taxon>
        <taxon>Pseudomonadati</taxon>
        <taxon>Pseudomonadota</taxon>
        <taxon>Gammaproteobacteria</taxon>
        <taxon>Pseudomonadales</taxon>
        <taxon>Pseudomonadaceae</taxon>
        <taxon>Pseudomonas</taxon>
    </lineage>
</organism>
<dbReference type="Proteomes" id="UP000470186">
    <property type="component" value="Unassembled WGS sequence"/>
</dbReference>
<dbReference type="InterPro" id="IPR050625">
    <property type="entry name" value="ParA/MinD_ATPase"/>
</dbReference>
<dbReference type="PANTHER" id="PTHR43384">
    <property type="entry name" value="SEPTUM SITE-DETERMINING PROTEIN MIND HOMOLOG, CHLOROPLASTIC-RELATED"/>
    <property type="match status" value="1"/>
</dbReference>
<name>A0A6A7ZCP5_9PSED</name>
<dbReference type="GO" id="GO:0051782">
    <property type="term" value="P:negative regulation of cell division"/>
    <property type="evidence" value="ECO:0007669"/>
    <property type="project" value="TreeGrafter"/>
</dbReference>
<keyword evidence="1" id="KW-0547">Nucleotide-binding</keyword>
<dbReference type="GO" id="GO:0016887">
    <property type="term" value="F:ATP hydrolysis activity"/>
    <property type="evidence" value="ECO:0007669"/>
    <property type="project" value="TreeGrafter"/>
</dbReference>
<dbReference type="InterPro" id="IPR033756">
    <property type="entry name" value="YlxH/NBP35"/>
</dbReference>
<evidence type="ECO:0000256" key="1">
    <source>
        <dbReference type="PIRSR" id="PIRSR003092-1"/>
    </source>
</evidence>
<dbReference type="RefSeq" id="WP_048389298.1">
    <property type="nucleotide sequence ID" value="NZ_JBQQHV010000022.1"/>
</dbReference>
<dbReference type="GO" id="GO:0009898">
    <property type="term" value="C:cytoplasmic side of plasma membrane"/>
    <property type="evidence" value="ECO:0007669"/>
    <property type="project" value="TreeGrafter"/>
</dbReference>
<dbReference type="AlphaFoldDB" id="A0A6A7ZCP5"/>
<evidence type="ECO:0000313" key="3">
    <source>
        <dbReference type="Proteomes" id="UP000470186"/>
    </source>
</evidence>
<proteinExistence type="predicted"/>
<comment type="caution">
    <text evidence="2">The sequence shown here is derived from an EMBL/GenBank/DDBJ whole genome shotgun (WGS) entry which is preliminary data.</text>
</comment>
<dbReference type="PANTHER" id="PTHR43384:SF4">
    <property type="entry name" value="CELLULOSE BIOSYNTHESIS PROTEIN BCSQ-RELATED"/>
    <property type="match status" value="1"/>
</dbReference>
<dbReference type="Gene3D" id="3.40.50.300">
    <property type="entry name" value="P-loop containing nucleotide triphosphate hydrolases"/>
    <property type="match status" value="1"/>
</dbReference>
<sequence length="280" mass="30705">MKKKHSVQVIAITGGKGGTGKSTLAINLSIALATLGQRVALLDGNLELPCIDTLLNIRPQRTLSNLIEGNCTLPEILHTGPRGINLILGTPYSKTMHGLLTAHHVGIINAFNEIQTEVDVLVVDTASGANDSVLNFTRAAHEILVVICNEPASILNAHALIYTLNNQYKIRKFRVISNRTYSPVEGRDAFSKLLALTSCNVDLSLMYVGNLPEDLAVRYATHKRRAVYEISPRSKFSRELEAIAKKISRWPLHTTPRGHIEFFMDSLIMAPPDHGTKTPG</sequence>
<keyword evidence="3" id="KW-1185">Reference proteome</keyword>
<dbReference type="InterPro" id="IPR027417">
    <property type="entry name" value="P-loop_NTPase"/>
</dbReference>
<feature type="binding site" evidence="1">
    <location>
        <begin position="16"/>
        <end position="23"/>
    </location>
    <ligand>
        <name>ATP</name>
        <dbReference type="ChEBI" id="CHEBI:30616"/>
    </ligand>
</feature>
<dbReference type="SUPFAM" id="SSF52540">
    <property type="entry name" value="P-loop containing nucleoside triphosphate hydrolases"/>
    <property type="match status" value="1"/>
</dbReference>
<reference evidence="2 3" key="1">
    <citation type="submission" date="2019-10" db="EMBL/GenBank/DDBJ databases">
        <title>Evaluation of single-gene subtyping targets for Pseudomonas.</title>
        <authorList>
            <person name="Reichler S.J."/>
            <person name="Orsi R.H."/>
            <person name="Wiedmann M."/>
            <person name="Martin N.H."/>
            <person name="Murphy S.I."/>
        </authorList>
    </citation>
    <scope>NUCLEOTIDE SEQUENCE [LARGE SCALE GENOMIC DNA]</scope>
    <source>
        <strain evidence="2 3">FSL R10-2107</strain>
    </source>
</reference>
<protein>
    <submittedName>
        <fullName evidence="2">P-loop NTPase</fullName>
    </submittedName>
</protein>
<dbReference type="Pfam" id="PF10609">
    <property type="entry name" value="ParA"/>
    <property type="match status" value="1"/>
</dbReference>
<keyword evidence="1" id="KW-0067">ATP-binding</keyword>
<gene>
    <name evidence="2" type="ORF">GHO30_25985</name>
</gene>
<evidence type="ECO:0000313" key="2">
    <source>
        <dbReference type="EMBL" id="MQU34781.1"/>
    </source>
</evidence>
<accession>A0A6A7ZCP5</accession>
<dbReference type="PIRSF" id="PIRSF003092">
    <property type="entry name" value="MinD"/>
    <property type="match status" value="1"/>
</dbReference>